<feature type="domain" description="SGNH hydrolase-type esterase" evidence="2">
    <location>
        <begin position="27"/>
        <end position="262"/>
    </location>
</feature>
<dbReference type="EMBL" id="JBHUON010000004">
    <property type="protein sequence ID" value="MFD2864113.1"/>
    <property type="molecule type" value="Genomic_DNA"/>
</dbReference>
<dbReference type="Pfam" id="PF13472">
    <property type="entry name" value="Lipase_GDSL_2"/>
    <property type="match status" value="1"/>
</dbReference>
<evidence type="ECO:0000256" key="1">
    <source>
        <dbReference type="SAM" id="SignalP"/>
    </source>
</evidence>
<keyword evidence="4" id="KW-1185">Reference proteome</keyword>
<dbReference type="RefSeq" id="WP_377124314.1">
    <property type="nucleotide sequence ID" value="NZ_JBHUHN010000001.1"/>
</dbReference>
<keyword evidence="3" id="KW-0378">Hydrolase</keyword>
<keyword evidence="1" id="KW-0732">Signal</keyword>
<organism evidence="3 4">
    <name type="scientific">Mucilaginibacter antarcticus</name>
    <dbReference type="NCBI Taxonomy" id="1855725"/>
    <lineage>
        <taxon>Bacteria</taxon>
        <taxon>Pseudomonadati</taxon>
        <taxon>Bacteroidota</taxon>
        <taxon>Sphingobacteriia</taxon>
        <taxon>Sphingobacteriales</taxon>
        <taxon>Sphingobacteriaceae</taxon>
        <taxon>Mucilaginibacter</taxon>
    </lineage>
</organism>
<evidence type="ECO:0000313" key="4">
    <source>
        <dbReference type="Proteomes" id="UP001597601"/>
    </source>
</evidence>
<proteinExistence type="predicted"/>
<dbReference type="InterPro" id="IPR036514">
    <property type="entry name" value="SGNH_hydro_sf"/>
</dbReference>
<dbReference type="GO" id="GO:0016787">
    <property type="term" value="F:hydrolase activity"/>
    <property type="evidence" value="ECO:0007669"/>
    <property type="project" value="UniProtKB-KW"/>
</dbReference>
<sequence>MKKLIVLLLTAVVLFAFAPQKQLKWMAIGDSITYHNNHLESTKGILTKGYMDRVVDKLPYVKFANHGYPGWTAQGIAENFDNLHLEKADVYTLFLGTNDWWVGLPIGTGDDYRDNTGPKSVYGAYRVIIDKIRQQNSEAKIVLLTPLQRTDFIDINNVRSIIHGSYKPNRQGVALSAYTDAIKNIAQAEKLELVDLYYKSGITVKNAVKYKRLRKVDSSYQNYVYPKYIDLPFNPDEDEYPYPTEAIDWTYDGLHPSDKGHQKIADMLVKLMKKY</sequence>
<feature type="signal peptide" evidence="1">
    <location>
        <begin position="1"/>
        <end position="18"/>
    </location>
</feature>
<dbReference type="PANTHER" id="PTHR30383">
    <property type="entry name" value="THIOESTERASE 1/PROTEASE 1/LYSOPHOSPHOLIPASE L1"/>
    <property type="match status" value="1"/>
</dbReference>
<dbReference type="PANTHER" id="PTHR30383:SF29">
    <property type="entry name" value="SGNH HYDROLASE-TYPE ESTERASE DOMAIN-CONTAINING PROTEIN"/>
    <property type="match status" value="1"/>
</dbReference>
<dbReference type="Gene3D" id="3.40.50.1110">
    <property type="entry name" value="SGNH hydrolase"/>
    <property type="match status" value="1"/>
</dbReference>
<dbReference type="Proteomes" id="UP001597601">
    <property type="component" value="Unassembled WGS sequence"/>
</dbReference>
<evidence type="ECO:0000313" key="3">
    <source>
        <dbReference type="EMBL" id="MFD2864113.1"/>
    </source>
</evidence>
<dbReference type="InterPro" id="IPR051532">
    <property type="entry name" value="Ester_Hydrolysis_Enzymes"/>
</dbReference>
<reference evidence="4" key="1">
    <citation type="journal article" date="2019" name="Int. J. Syst. Evol. Microbiol.">
        <title>The Global Catalogue of Microorganisms (GCM) 10K type strain sequencing project: providing services to taxonomists for standard genome sequencing and annotation.</title>
        <authorList>
            <consortium name="The Broad Institute Genomics Platform"/>
            <consortium name="The Broad Institute Genome Sequencing Center for Infectious Disease"/>
            <person name="Wu L."/>
            <person name="Ma J."/>
        </authorList>
    </citation>
    <scope>NUCLEOTIDE SEQUENCE [LARGE SCALE GENOMIC DNA]</scope>
    <source>
        <strain evidence="4">KCTC 52232</strain>
    </source>
</reference>
<dbReference type="SUPFAM" id="SSF52266">
    <property type="entry name" value="SGNH hydrolase"/>
    <property type="match status" value="1"/>
</dbReference>
<gene>
    <name evidence="3" type="ORF">ACFSYC_05375</name>
</gene>
<evidence type="ECO:0000259" key="2">
    <source>
        <dbReference type="Pfam" id="PF13472"/>
    </source>
</evidence>
<protein>
    <submittedName>
        <fullName evidence="3">SGNH/GDSL hydrolase family protein</fullName>
    </submittedName>
</protein>
<comment type="caution">
    <text evidence="3">The sequence shown here is derived from an EMBL/GenBank/DDBJ whole genome shotgun (WGS) entry which is preliminary data.</text>
</comment>
<feature type="chain" id="PRO_5046755273" evidence="1">
    <location>
        <begin position="19"/>
        <end position="275"/>
    </location>
</feature>
<dbReference type="InterPro" id="IPR013830">
    <property type="entry name" value="SGNH_hydro"/>
</dbReference>
<name>A0ABW5XLX8_9SPHI</name>
<accession>A0ABW5XLX8</accession>